<dbReference type="Proteomes" id="UP000321685">
    <property type="component" value="Unassembled WGS sequence"/>
</dbReference>
<dbReference type="PANTHER" id="PTHR43373:SF1">
    <property type="entry name" value="NA(+)_H(+) ANTIPORTER SUBUNIT A"/>
    <property type="match status" value="1"/>
</dbReference>
<keyword evidence="4 7" id="KW-0812">Transmembrane</keyword>
<evidence type="ECO:0000259" key="11">
    <source>
        <dbReference type="Pfam" id="PF00361"/>
    </source>
</evidence>
<feature type="region of interest" description="Disordered" evidence="8">
    <location>
        <begin position="769"/>
        <end position="788"/>
    </location>
</feature>
<feature type="transmembrane region" description="Helical" evidence="9">
    <location>
        <begin position="492"/>
        <end position="514"/>
    </location>
</feature>
<evidence type="ECO:0000256" key="10">
    <source>
        <dbReference type="SAM" id="SignalP"/>
    </source>
</evidence>
<dbReference type="PANTHER" id="PTHR43373">
    <property type="entry name" value="NA(+)/H(+) ANTIPORTER SUBUNIT"/>
    <property type="match status" value="1"/>
</dbReference>
<evidence type="ECO:0000313" key="14">
    <source>
        <dbReference type="EMBL" id="GEL26797.1"/>
    </source>
</evidence>
<organism evidence="14 15">
    <name type="scientific">Pseudonocardia sulfidoxydans NBRC 16205</name>
    <dbReference type="NCBI Taxonomy" id="1223511"/>
    <lineage>
        <taxon>Bacteria</taxon>
        <taxon>Bacillati</taxon>
        <taxon>Actinomycetota</taxon>
        <taxon>Actinomycetes</taxon>
        <taxon>Pseudonocardiales</taxon>
        <taxon>Pseudonocardiaceae</taxon>
        <taxon>Pseudonocardia</taxon>
    </lineage>
</organism>
<feature type="transmembrane region" description="Helical" evidence="9">
    <location>
        <begin position="109"/>
        <end position="126"/>
    </location>
</feature>
<evidence type="ECO:0000256" key="3">
    <source>
        <dbReference type="ARBA" id="ARBA00022475"/>
    </source>
</evidence>
<dbReference type="Pfam" id="PF20501">
    <property type="entry name" value="MbhE"/>
    <property type="match status" value="1"/>
</dbReference>
<dbReference type="InterPro" id="IPR046806">
    <property type="entry name" value="MrpA_C/MbhE"/>
</dbReference>
<name>A0A511DR49_9PSEU</name>
<gene>
    <name evidence="14" type="ORF">PSU4_57510</name>
</gene>
<feature type="transmembrane region" description="Helical" evidence="9">
    <location>
        <begin position="193"/>
        <end position="216"/>
    </location>
</feature>
<feature type="domain" description="MrpA C-terminal/MbhE" evidence="13">
    <location>
        <begin position="683"/>
        <end position="759"/>
    </location>
</feature>
<dbReference type="InterPro" id="IPR023486">
    <property type="entry name" value="TFIIB_CS"/>
</dbReference>
<keyword evidence="2" id="KW-0813">Transport</keyword>
<feature type="domain" description="MrpA C-terminal/MbhD" evidence="12">
    <location>
        <begin position="604"/>
        <end position="667"/>
    </location>
</feature>
<feature type="transmembrane region" description="Helical" evidence="9">
    <location>
        <begin position="447"/>
        <end position="472"/>
    </location>
</feature>
<protein>
    <submittedName>
        <fullName evidence="14">Na+/H+ antiporter subunit A</fullName>
    </submittedName>
</protein>
<feature type="transmembrane region" description="Helical" evidence="9">
    <location>
        <begin position="403"/>
        <end position="426"/>
    </location>
</feature>
<evidence type="ECO:0000259" key="13">
    <source>
        <dbReference type="Pfam" id="PF20501"/>
    </source>
</evidence>
<evidence type="ECO:0000256" key="5">
    <source>
        <dbReference type="ARBA" id="ARBA00022989"/>
    </source>
</evidence>
<evidence type="ECO:0000256" key="9">
    <source>
        <dbReference type="SAM" id="Phobius"/>
    </source>
</evidence>
<dbReference type="RefSeq" id="WP_246115410.1">
    <property type="nucleotide sequence ID" value="NZ_BJVJ01000112.1"/>
</dbReference>
<keyword evidence="15" id="KW-1185">Reference proteome</keyword>
<dbReference type="InterPro" id="IPR025383">
    <property type="entry name" value="MrpA_C/MbhD"/>
</dbReference>
<dbReference type="EMBL" id="BJVJ01000112">
    <property type="protein sequence ID" value="GEL26797.1"/>
    <property type="molecule type" value="Genomic_DNA"/>
</dbReference>
<evidence type="ECO:0000313" key="15">
    <source>
        <dbReference type="Proteomes" id="UP000321685"/>
    </source>
</evidence>
<dbReference type="Pfam" id="PF00361">
    <property type="entry name" value="Proton_antipo_M"/>
    <property type="match status" value="1"/>
</dbReference>
<dbReference type="PRINTS" id="PR01434">
    <property type="entry name" value="NADHDHGNASE5"/>
</dbReference>
<evidence type="ECO:0000256" key="2">
    <source>
        <dbReference type="ARBA" id="ARBA00022448"/>
    </source>
</evidence>
<keyword evidence="6 9" id="KW-0472">Membrane</keyword>
<accession>A0A511DR49</accession>
<keyword evidence="5 9" id="KW-1133">Transmembrane helix</keyword>
<evidence type="ECO:0000256" key="4">
    <source>
        <dbReference type="ARBA" id="ARBA00022692"/>
    </source>
</evidence>
<feature type="transmembrane region" description="Helical" evidence="9">
    <location>
        <begin position="159"/>
        <end position="181"/>
    </location>
</feature>
<feature type="transmembrane region" description="Helical" evidence="9">
    <location>
        <begin position="267"/>
        <end position="288"/>
    </location>
</feature>
<feature type="transmembrane region" description="Helical" evidence="9">
    <location>
        <begin position="685"/>
        <end position="705"/>
    </location>
</feature>
<dbReference type="PROSITE" id="PS00782">
    <property type="entry name" value="TFIIB"/>
    <property type="match status" value="1"/>
</dbReference>
<feature type="transmembrane region" description="Helical" evidence="9">
    <location>
        <begin position="364"/>
        <end position="383"/>
    </location>
</feature>
<evidence type="ECO:0000256" key="6">
    <source>
        <dbReference type="ARBA" id="ARBA00023136"/>
    </source>
</evidence>
<feature type="transmembrane region" description="Helical" evidence="9">
    <location>
        <begin position="295"/>
        <end position="313"/>
    </location>
</feature>
<feature type="transmembrane region" description="Helical" evidence="9">
    <location>
        <begin position="319"/>
        <end position="343"/>
    </location>
</feature>
<proteinExistence type="predicted"/>
<evidence type="ECO:0000259" key="12">
    <source>
        <dbReference type="Pfam" id="PF13244"/>
    </source>
</evidence>
<feature type="transmembrane region" description="Helical" evidence="9">
    <location>
        <begin position="644"/>
        <end position="664"/>
    </location>
</feature>
<feature type="chain" id="PRO_5021925854" evidence="10">
    <location>
        <begin position="21"/>
        <end position="788"/>
    </location>
</feature>
<dbReference type="InterPro" id="IPR050616">
    <property type="entry name" value="CPA3_Na-H_Antiporter_A"/>
</dbReference>
<comment type="subcellular location">
    <subcellularLocation>
        <location evidence="1">Cell membrane</location>
        <topology evidence="1">Multi-pass membrane protein</topology>
    </subcellularLocation>
    <subcellularLocation>
        <location evidence="7">Membrane</location>
        <topology evidence="7">Multi-pass membrane protein</topology>
    </subcellularLocation>
</comment>
<evidence type="ECO:0000256" key="8">
    <source>
        <dbReference type="SAM" id="MobiDB-lite"/>
    </source>
</evidence>
<keyword evidence="10" id="KW-0732">Signal</keyword>
<sequence>MLLALVVAHLALACALPAVAARSTRAAFGLAAVPPAVTLVWALAMAPQVLGGQGVTQSIAWAPALHLYFDVRLDALALVMIVLVSGLGAVILVYSAFYFGRRSADASRTSALLVFFAGAMLGLVVADDLLTLYVFWELTSIASFLLVGQSGLHRANRRAAVQALLVTVFGGLSMLLGFVLVGESAGTYRISEIVAAPPTGGAVTAGIVLVLLGALTKSAQAPFHPWLPAAMAAPTPVSGYLHAASMVKAGVFLVARLSPAFASSAEWWLPLVVLGLSTMLIGGWRALGATDLKRLLAFGTVSQLGFLMVLFAVGGRLAAVAGAALLLAHGLFKATLFLVVGTVDKVTGTREAGALSGLGRAMPGLAAAAMLAAASMAGIPPLLGFVAKEAAFEAFQLEDDPRGWIVLAGLVVGSILTVAYSARFLWGAFATKPGVDVVAPKKASPGLIAPLWITSLAGLVLGLIAPVVAPLIEAYGDSLPSRDAEEAGYHLALWHGWNLALALSGVALLGGLLLHAARGRIEALTRALHHPVSAQRGYELVVSGIERVAVLVTGRLQAGSLPFYLAAVLLMVLALPGVGLVAGWAWPADAPVVHQWMQIPLGIVVVAAALALVRAHRRFTAVLLVGAVGYGIGGLFVVDGAPDLALAQFLVETLAVVAFVFVLRRLPAHFTERRRPRRGVQIRKGVLAAVAGTTVAAFGLVLSGARTAPTTASDEFVRLAPEAGATNVVSAILVDFRALDTVGEITVLLVAAAGTASLVLATRYDRRRKGRATRSSTDTPDHEKEVLG</sequence>
<feature type="signal peptide" evidence="10">
    <location>
        <begin position="1"/>
        <end position="20"/>
    </location>
</feature>
<keyword evidence="3" id="KW-1003">Cell membrane</keyword>
<evidence type="ECO:0000256" key="1">
    <source>
        <dbReference type="ARBA" id="ARBA00004651"/>
    </source>
</evidence>
<feature type="transmembrane region" description="Helical" evidence="9">
    <location>
        <begin position="75"/>
        <end position="97"/>
    </location>
</feature>
<reference evidence="14 15" key="1">
    <citation type="submission" date="2019-07" db="EMBL/GenBank/DDBJ databases">
        <title>Whole genome shotgun sequence of Pseudonocardia sulfidoxydans NBRC 16205.</title>
        <authorList>
            <person name="Hosoyama A."/>
            <person name="Uohara A."/>
            <person name="Ohji S."/>
            <person name="Ichikawa N."/>
        </authorList>
    </citation>
    <scope>NUCLEOTIDE SEQUENCE [LARGE SCALE GENOMIC DNA]</scope>
    <source>
        <strain evidence="14 15">NBRC 16205</strain>
    </source>
</reference>
<feature type="transmembrane region" description="Helical" evidence="9">
    <location>
        <begin position="619"/>
        <end position="638"/>
    </location>
</feature>
<feature type="transmembrane region" description="Helical" evidence="9">
    <location>
        <begin position="745"/>
        <end position="764"/>
    </location>
</feature>
<feature type="transmembrane region" description="Helical" evidence="9">
    <location>
        <begin position="563"/>
        <end position="586"/>
    </location>
</feature>
<feature type="domain" description="NADH:quinone oxidoreductase/Mrp antiporter transmembrane" evidence="11">
    <location>
        <begin position="126"/>
        <end position="397"/>
    </location>
</feature>
<dbReference type="AlphaFoldDB" id="A0A511DR49"/>
<dbReference type="GO" id="GO:0005886">
    <property type="term" value="C:plasma membrane"/>
    <property type="evidence" value="ECO:0007669"/>
    <property type="project" value="UniProtKB-SubCell"/>
</dbReference>
<comment type="caution">
    <text evidence="14">The sequence shown here is derived from an EMBL/GenBank/DDBJ whole genome shotgun (WGS) entry which is preliminary data.</text>
</comment>
<evidence type="ECO:0000256" key="7">
    <source>
        <dbReference type="RuleBase" id="RU000320"/>
    </source>
</evidence>
<feature type="transmembrane region" description="Helical" evidence="9">
    <location>
        <begin position="592"/>
        <end position="612"/>
    </location>
</feature>
<dbReference type="Pfam" id="PF13244">
    <property type="entry name" value="MbhD"/>
    <property type="match status" value="1"/>
</dbReference>
<dbReference type="InterPro" id="IPR001750">
    <property type="entry name" value="ND/Mrp_TM"/>
</dbReference>
<feature type="compositionally biased region" description="Basic and acidic residues" evidence="8">
    <location>
        <begin position="779"/>
        <end position="788"/>
    </location>
</feature>